<evidence type="ECO:0000313" key="2">
    <source>
        <dbReference type="Proteomes" id="UP000249061"/>
    </source>
</evidence>
<dbReference type="NCBIfam" id="NF045541">
    <property type="entry name" value="scaf_prot_MCP2"/>
    <property type="match status" value="1"/>
</dbReference>
<dbReference type="Pfam" id="PF25209">
    <property type="entry name" value="Phage_capsid_4"/>
    <property type="match status" value="1"/>
</dbReference>
<name>A0A2W5UU30_9BACT</name>
<dbReference type="EMBL" id="QFQP01000011">
    <property type="protein sequence ID" value="PZR12708.1"/>
    <property type="molecule type" value="Genomic_DNA"/>
</dbReference>
<dbReference type="Proteomes" id="UP000249061">
    <property type="component" value="Unassembled WGS sequence"/>
</dbReference>
<reference evidence="1 2" key="1">
    <citation type="submission" date="2017-08" db="EMBL/GenBank/DDBJ databases">
        <title>Infants hospitalized years apart are colonized by the same room-sourced microbial strains.</title>
        <authorList>
            <person name="Brooks B."/>
            <person name="Olm M.R."/>
            <person name="Firek B.A."/>
            <person name="Baker R."/>
            <person name="Thomas B.C."/>
            <person name="Morowitz M.J."/>
            <person name="Banfield J.F."/>
        </authorList>
    </citation>
    <scope>NUCLEOTIDE SEQUENCE [LARGE SCALE GENOMIC DNA]</scope>
    <source>
        <strain evidence="1">S2_003_000_R2_14</strain>
    </source>
</reference>
<evidence type="ECO:0000313" key="1">
    <source>
        <dbReference type="EMBL" id="PZR12708.1"/>
    </source>
</evidence>
<sequence>MKTSETKQVPPQSRRAEISKVDVEKRTFEVVWTTGAKVLRSSWIDGRHNEELSVDPAHVRMQRFTSGRSPFLKDHATGNVAETLGVIESARLEKGRGVAAIRFAKEGIDPEADKVFAKIADRIINNVSVGYRTFKVEKIESVEAQIPTIRAIDWEPYEISVVAIGADADAFVRSDATTTNPCEFLNTRSTERNDMSTGAQDNITQAVTAERERIAGIQSAVRAAGLGEGVATRMINDNTGLDAARAFVLGELAKREEQAPIVNQRFEVGDTAEEKFERGASAAIIAQTNPGLAERAVALNVEGFDARDFRNNPFRGLSVTELAREALDRQNVRTRGLSKNQILGEAFTRRGGPYAGIADFPVLLENAIGKILLAAYATTPDTWSRICKVESTDDFRPSSRYRPGSFGTLDTVPENSEFKNLAIPDGSKLSIQTETKGKIIAITRQALVNDDLGAFQDLAPQAGRAAKLSIEKEFYALLAQNSGLGPTVNGNPFFHSSNGNVNGTGSALSVAGLDADRLVMAQQKDASNNEVLDLKPSILLVPSSLVGAAKVLVNAQYDPDAPGQLQRPNMVNGIVKEIVDTSRITGPRRYLFADPNLLPAFVVAFLNGQQNPTIESKDGWRVDGTELKVRFDFKVNHFDPKGAVTNAGA</sequence>
<gene>
    <name evidence="1" type="ORF">DI536_14115</name>
</gene>
<organism evidence="1 2">
    <name type="scientific">Archangium gephyra</name>
    <dbReference type="NCBI Taxonomy" id="48"/>
    <lineage>
        <taxon>Bacteria</taxon>
        <taxon>Pseudomonadati</taxon>
        <taxon>Myxococcota</taxon>
        <taxon>Myxococcia</taxon>
        <taxon>Myxococcales</taxon>
        <taxon>Cystobacterineae</taxon>
        <taxon>Archangiaceae</taxon>
        <taxon>Archangium</taxon>
    </lineage>
</organism>
<proteinExistence type="predicted"/>
<accession>A0A2W5UU30</accession>
<comment type="caution">
    <text evidence="1">The sequence shown here is derived from an EMBL/GenBank/DDBJ whole genome shotgun (WGS) entry which is preliminary data.</text>
</comment>
<dbReference type="AlphaFoldDB" id="A0A2W5UU30"/>
<protein>
    <submittedName>
        <fullName evidence="1">Peptidase S14</fullName>
    </submittedName>
</protein>